<evidence type="ECO:0000256" key="1">
    <source>
        <dbReference type="SAM" id="MobiDB-lite"/>
    </source>
</evidence>
<comment type="caution">
    <text evidence="2">The sequence shown here is derived from an EMBL/GenBank/DDBJ whole genome shotgun (WGS) entry which is preliminary data.</text>
</comment>
<proteinExistence type="predicted"/>
<gene>
    <name evidence="2" type="ORF">Cgig2_009340</name>
</gene>
<feature type="compositionally biased region" description="Basic and acidic residues" evidence="1">
    <location>
        <begin position="110"/>
        <end position="120"/>
    </location>
</feature>
<evidence type="ECO:0000313" key="2">
    <source>
        <dbReference type="EMBL" id="KAJ8423071.1"/>
    </source>
</evidence>
<name>A0A9Q1GLU0_9CARY</name>
<reference evidence="2" key="1">
    <citation type="submission" date="2022-04" db="EMBL/GenBank/DDBJ databases">
        <title>Carnegiea gigantea Genome sequencing and assembly v2.</title>
        <authorList>
            <person name="Copetti D."/>
            <person name="Sanderson M.J."/>
            <person name="Burquez A."/>
            <person name="Wojciechowski M.F."/>
        </authorList>
    </citation>
    <scope>NUCLEOTIDE SEQUENCE</scope>
    <source>
        <strain evidence="2">SGP5-SGP5p</strain>
        <tissue evidence="2">Aerial part</tissue>
    </source>
</reference>
<sequence length="190" mass="21925">MDRRKLELQKWNNDVGERIEDKLKVNHKKLACVTEVVQYVCGMGEYSMQLTNSRSPCYKAPTQRTIYKNSVRPMETHDLANDWESSGGHELDEDYNRHIIPPQNPQLPGRPEKRRRESQRQGKKVRRCSKCGDVGYYRNTYRNPCADFDVGHAGDVVPAEELFSAYGQRRHPGMSLSMKQDNGVCIPLHC</sequence>
<dbReference type="EMBL" id="JAKOGI010002064">
    <property type="protein sequence ID" value="KAJ8423071.1"/>
    <property type="molecule type" value="Genomic_DNA"/>
</dbReference>
<feature type="region of interest" description="Disordered" evidence="1">
    <location>
        <begin position="81"/>
        <end position="124"/>
    </location>
</feature>
<dbReference type="AlphaFoldDB" id="A0A9Q1GLU0"/>
<evidence type="ECO:0000313" key="3">
    <source>
        <dbReference type="Proteomes" id="UP001153076"/>
    </source>
</evidence>
<feature type="compositionally biased region" description="Basic and acidic residues" evidence="1">
    <location>
        <begin position="87"/>
        <end position="97"/>
    </location>
</feature>
<protein>
    <submittedName>
        <fullName evidence="2">Uncharacterized protein</fullName>
    </submittedName>
</protein>
<accession>A0A9Q1GLU0</accession>
<keyword evidence="3" id="KW-1185">Reference proteome</keyword>
<dbReference type="Proteomes" id="UP001153076">
    <property type="component" value="Unassembled WGS sequence"/>
</dbReference>
<dbReference type="OrthoDB" id="1346436at2759"/>
<organism evidence="2 3">
    <name type="scientific">Carnegiea gigantea</name>
    <dbReference type="NCBI Taxonomy" id="171969"/>
    <lineage>
        <taxon>Eukaryota</taxon>
        <taxon>Viridiplantae</taxon>
        <taxon>Streptophyta</taxon>
        <taxon>Embryophyta</taxon>
        <taxon>Tracheophyta</taxon>
        <taxon>Spermatophyta</taxon>
        <taxon>Magnoliopsida</taxon>
        <taxon>eudicotyledons</taxon>
        <taxon>Gunneridae</taxon>
        <taxon>Pentapetalae</taxon>
        <taxon>Caryophyllales</taxon>
        <taxon>Cactineae</taxon>
        <taxon>Cactaceae</taxon>
        <taxon>Cactoideae</taxon>
        <taxon>Echinocereeae</taxon>
        <taxon>Carnegiea</taxon>
    </lineage>
</organism>